<accession>A0A7C9F2E3</accession>
<sequence length="108" mass="11248">MLSTPRIVESRWATSTVVRPLMSLSSASWSTHSDSASRALVASSSRRMAGSLSTALAMAILCFCPPESWTPRSPTAVLYPSGNALTNPCTLAARAASMTSASVAPSFP</sequence>
<dbReference type="AlphaFoldDB" id="A0A7C9F2E3"/>
<reference evidence="1" key="1">
    <citation type="journal article" date="2013" name="J. Plant Res.">
        <title>Effect of fungi and light on seed germination of three Opuntia species from semiarid lands of central Mexico.</title>
        <authorList>
            <person name="Delgado-Sanchez P."/>
            <person name="Jimenez-Bremont J.F."/>
            <person name="Guerrero-Gonzalez Mde L."/>
            <person name="Flores J."/>
        </authorList>
    </citation>
    <scope>NUCLEOTIDE SEQUENCE</scope>
    <source>
        <tissue evidence="1">Cladode</tissue>
    </source>
</reference>
<dbReference type="AntiFam" id="ANF00062">
    <property type="entry name" value="Shadow ORF (opposite ABC transporter protein)"/>
</dbReference>
<reference evidence="1" key="2">
    <citation type="submission" date="2020-07" db="EMBL/GenBank/DDBJ databases">
        <authorList>
            <person name="Vera ALvarez R."/>
            <person name="Arias-Moreno D.M."/>
            <person name="Jimenez-Jacinto V."/>
            <person name="Jimenez-Bremont J.F."/>
            <person name="Swaminathan K."/>
            <person name="Moose S.P."/>
            <person name="Guerrero-Gonzalez M.L."/>
            <person name="Marino-Ramirez L."/>
            <person name="Landsman D."/>
            <person name="Rodriguez-Kessler M."/>
            <person name="Delgado-Sanchez P."/>
        </authorList>
    </citation>
    <scope>NUCLEOTIDE SEQUENCE</scope>
    <source>
        <tissue evidence="1">Cladode</tissue>
    </source>
</reference>
<name>A0A7C9F2E3_OPUST</name>
<protein>
    <submittedName>
        <fullName evidence="1">Uncharacterized protein</fullName>
    </submittedName>
</protein>
<dbReference type="EMBL" id="GISG01270586">
    <property type="protein sequence ID" value="MBA4676287.1"/>
    <property type="molecule type" value="Transcribed_RNA"/>
</dbReference>
<proteinExistence type="predicted"/>
<organism evidence="1">
    <name type="scientific">Opuntia streptacantha</name>
    <name type="common">Prickly pear cactus</name>
    <name type="synonym">Opuntia cardona</name>
    <dbReference type="NCBI Taxonomy" id="393608"/>
    <lineage>
        <taxon>Eukaryota</taxon>
        <taxon>Viridiplantae</taxon>
        <taxon>Streptophyta</taxon>
        <taxon>Embryophyta</taxon>
        <taxon>Tracheophyta</taxon>
        <taxon>Spermatophyta</taxon>
        <taxon>Magnoliopsida</taxon>
        <taxon>eudicotyledons</taxon>
        <taxon>Gunneridae</taxon>
        <taxon>Pentapetalae</taxon>
        <taxon>Caryophyllales</taxon>
        <taxon>Cactineae</taxon>
        <taxon>Cactaceae</taxon>
        <taxon>Opuntioideae</taxon>
        <taxon>Opuntia</taxon>
    </lineage>
</organism>
<dbReference type="EMBL" id="GISG01270587">
    <property type="protein sequence ID" value="MBA4676288.1"/>
    <property type="molecule type" value="Transcribed_RNA"/>
</dbReference>
<evidence type="ECO:0000313" key="1">
    <source>
        <dbReference type="EMBL" id="MBA4676287.1"/>
    </source>
</evidence>